<proteinExistence type="predicted"/>
<dbReference type="Proteomes" id="UP000729701">
    <property type="component" value="Unassembled WGS sequence"/>
</dbReference>
<reference evidence="1" key="1">
    <citation type="submission" date="2021-05" db="EMBL/GenBank/DDBJ databases">
        <authorList>
            <person name="Pietrasiak N."/>
            <person name="Ward R."/>
            <person name="Stajich J.E."/>
            <person name="Kurbessoian T."/>
        </authorList>
    </citation>
    <scope>NUCLEOTIDE SEQUENCE</scope>
    <source>
        <strain evidence="1">GSE-NOS-MK-12-04C</strain>
    </source>
</reference>
<accession>A0A951USG2</accession>
<dbReference type="EMBL" id="JAHHGZ010000014">
    <property type="protein sequence ID" value="MBW4668653.1"/>
    <property type="molecule type" value="Genomic_DNA"/>
</dbReference>
<dbReference type="InterPro" id="IPR009078">
    <property type="entry name" value="Ferritin-like_SF"/>
</dbReference>
<reference evidence="1" key="2">
    <citation type="journal article" date="2022" name="Microbiol. Resour. Announc.">
        <title>Metagenome Sequencing to Explore Phylogenomics of Terrestrial Cyanobacteria.</title>
        <authorList>
            <person name="Ward R.D."/>
            <person name="Stajich J.E."/>
            <person name="Johansen J.R."/>
            <person name="Huntemann M."/>
            <person name="Clum A."/>
            <person name="Foster B."/>
            <person name="Foster B."/>
            <person name="Roux S."/>
            <person name="Palaniappan K."/>
            <person name="Varghese N."/>
            <person name="Mukherjee S."/>
            <person name="Reddy T.B.K."/>
            <person name="Daum C."/>
            <person name="Copeland A."/>
            <person name="Chen I.A."/>
            <person name="Ivanova N.N."/>
            <person name="Kyrpides N.C."/>
            <person name="Shapiro N."/>
            <person name="Eloe-Fadrosh E.A."/>
            <person name="Pietrasiak N."/>
        </authorList>
    </citation>
    <scope>NUCLEOTIDE SEQUENCE</scope>
    <source>
        <strain evidence="1">GSE-NOS-MK-12-04C</strain>
    </source>
</reference>
<comment type="caution">
    <text evidence="1">The sequence shown here is derived from an EMBL/GenBank/DDBJ whole genome shotgun (WGS) entry which is preliminary data.</text>
</comment>
<protein>
    <submittedName>
        <fullName evidence="1">Ferritin-like domain-containing protein</fullName>
    </submittedName>
</protein>
<dbReference type="SUPFAM" id="SSF47240">
    <property type="entry name" value="Ferritin-like"/>
    <property type="match status" value="1"/>
</dbReference>
<evidence type="ECO:0000313" key="2">
    <source>
        <dbReference type="Proteomes" id="UP000729701"/>
    </source>
</evidence>
<gene>
    <name evidence="1" type="ORF">KME60_14800</name>
</gene>
<dbReference type="CDD" id="cd00657">
    <property type="entry name" value="Ferritin_like"/>
    <property type="match status" value="1"/>
</dbReference>
<name>A0A951USG2_9CYAN</name>
<sequence length="304" mass="34196">MINKKTAGFDLPHLHQDDKLRRVLDSALKNKLGNPSDVQMAPLSSYWNAAYFGLDKVKIFQEATVEEQTEILDCSACGLLEEAYFIEKAGVGYMAKMVSLAESSEERMLYALFSADEVTHLIQISRFLPNSEMRGTDNAFLRLLEDLAETQDKTVLLFVLQVVLEGWGLTHYRSLAKNCRNVDFSSVLQSFLQDESRHHGTGVTLLDRTNVTKSSQQTIIEVLALFLQMVQVGPQSVVAAIEKVKGDLSRQQKVQIFEQLNTENHSSSRLQLLRSLMRSPNMGTIVEELEVRGVFQPLPAEKCV</sequence>
<evidence type="ECO:0000313" key="1">
    <source>
        <dbReference type="EMBL" id="MBW4668653.1"/>
    </source>
</evidence>
<organism evidence="1 2">
    <name type="scientific">Cyanomargarita calcarea GSE-NOS-MK-12-04C</name>
    <dbReference type="NCBI Taxonomy" id="2839659"/>
    <lineage>
        <taxon>Bacteria</taxon>
        <taxon>Bacillati</taxon>
        <taxon>Cyanobacteriota</taxon>
        <taxon>Cyanophyceae</taxon>
        <taxon>Nostocales</taxon>
        <taxon>Cyanomargaritaceae</taxon>
        <taxon>Cyanomargarita</taxon>
    </lineage>
</organism>
<dbReference type="AlphaFoldDB" id="A0A951USG2"/>